<dbReference type="AlphaFoldDB" id="A0A6C0LNT7"/>
<dbReference type="InterPro" id="IPR001387">
    <property type="entry name" value="Cro/C1-type_HTH"/>
</dbReference>
<accession>A0A6C0LNT7</accession>
<organism evidence="3">
    <name type="scientific">viral metagenome</name>
    <dbReference type="NCBI Taxonomy" id="1070528"/>
    <lineage>
        <taxon>unclassified sequences</taxon>
        <taxon>metagenomes</taxon>
        <taxon>organismal metagenomes</taxon>
    </lineage>
</organism>
<proteinExistence type="predicted"/>
<evidence type="ECO:0000259" key="2">
    <source>
        <dbReference type="PROSITE" id="PS50943"/>
    </source>
</evidence>
<feature type="domain" description="HTH cro/C1-type" evidence="2">
    <location>
        <begin position="59"/>
        <end position="114"/>
    </location>
</feature>
<evidence type="ECO:0000256" key="1">
    <source>
        <dbReference type="SAM" id="MobiDB-lite"/>
    </source>
</evidence>
<dbReference type="SMART" id="SM00530">
    <property type="entry name" value="HTH_XRE"/>
    <property type="match status" value="1"/>
</dbReference>
<evidence type="ECO:0000313" key="3">
    <source>
        <dbReference type="EMBL" id="QHU31401.1"/>
    </source>
</evidence>
<protein>
    <recommendedName>
        <fullName evidence="2">HTH cro/C1-type domain-containing protein</fullName>
    </recommendedName>
</protein>
<dbReference type="CDD" id="cd00093">
    <property type="entry name" value="HTH_XRE"/>
    <property type="match status" value="1"/>
</dbReference>
<dbReference type="Pfam" id="PF01381">
    <property type="entry name" value="HTH_3"/>
    <property type="match status" value="1"/>
</dbReference>
<dbReference type="GO" id="GO:0003677">
    <property type="term" value="F:DNA binding"/>
    <property type="evidence" value="ECO:0007669"/>
    <property type="project" value="InterPro"/>
</dbReference>
<name>A0A6C0LNT7_9ZZZZ</name>
<reference evidence="3" key="1">
    <citation type="journal article" date="2020" name="Nature">
        <title>Giant virus diversity and host interactions through global metagenomics.</title>
        <authorList>
            <person name="Schulz F."/>
            <person name="Roux S."/>
            <person name="Paez-Espino D."/>
            <person name="Jungbluth S."/>
            <person name="Walsh D.A."/>
            <person name="Denef V.J."/>
            <person name="McMahon K.D."/>
            <person name="Konstantinidis K.T."/>
            <person name="Eloe-Fadrosh E.A."/>
            <person name="Kyrpides N.C."/>
            <person name="Woyke T."/>
        </authorList>
    </citation>
    <scope>NUCLEOTIDE SEQUENCE</scope>
    <source>
        <strain evidence="3">GVMAG-M-3300027963-21</strain>
    </source>
</reference>
<dbReference type="SUPFAM" id="SSF47413">
    <property type="entry name" value="lambda repressor-like DNA-binding domains"/>
    <property type="match status" value="1"/>
</dbReference>
<dbReference type="Gene3D" id="1.10.260.40">
    <property type="entry name" value="lambda repressor-like DNA-binding domains"/>
    <property type="match status" value="1"/>
</dbReference>
<dbReference type="EMBL" id="MN740526">
    <property type="protein sequence ID" value="QHU31401.1"/>
    <property type="molecule type" value="Genomic_DNA"/>
</dbReference>
<feature type="region of interest" description="Disordered" evidence="1">
    <location>
        <begin position="13"/>
        <end position="35"/>
    </location>
</feature>
<sequence length="115" mass="13304">MNFQDWEPVVIRSNNAKKAQQSQQAQQTAKPMGNKEFQRLENEDIPKLNKITREQSQAISTARNAQGLSQKMLAQKLRIPETTIKEYENCSVANFSPPLYKRILKELKVDPKLYI</sequence>
<dbReference type="PROSITE" id="PS50943">
    <property type="entry name" value="HTH_CROC1"/>
    <property type="match status" value="1"/>
</dbReference>
<feature type="compositionally biased region" description="Low complexity" evidence="1">
    <location>
        <begin position="16"/>
        <end position="30"/>
    </location>
</feature>
<dbReference type="InterPro" id="IPR010982">
    <property type="entry name" value="Lambda_DNA-bd_dom_sf"/>
</dbReference>